<dbReference type="InterPro" id="IPR039421">
    <property type="entry name" value="Type_1_exporter"/>
</dbReference>
<dbReference type="FunFam" id="3.40.50.300:FF:000479">
    <property type="entry name" value="Multidrug resistance protein 1A"/>
    <property type="match status" value="1"/>
</dbReference>
<feature type="transmembrane region" description="Helical" evidence="12">
    <location>
        <begin position="766"/>
        <end position="785"/>
    </location>
</feature>
<evidence type="ECO:0000256" key="2">
    <source>
        <dbReference type="ARBA" id="ARBA00007577"/>
    </source>
</evidence>
<sequence>MLILTSIQISIFVSVSESITYRIRVDFFKSLLRQDIAWFDHHIPGKLTTRLTEDLDKIKEGIGEKFVSVFRSFAGVIVALLLSFFKCWALVLIVILSAAVVMVPFVFLGKADALFSSKERSAYAAAGGIAEEVLGGLRTVVAFGGQNHEVQRYSDKLDKAKKYGLYRGMAIGAALFFLFTIIYSVEAVAFGIAKVFSTSCLCDFGDSLTVIFLVVISVFVFGQGANNLAVIQGAFGAAGFTFHVIERVPEIDSEQQGGAIPDDFVADIEFKGVKFNYPTRPTVPVLRGIDLEMNPGQTFALVGPSGCGKSTILSLIQRFYTHEEGEILIGGRPIQEYNLKWLRQKIAIVSQEPILFGISIAENIRIAKPDATMAEIENSVKTANAHEFVSNLPEGYNTLVGDRGAQLSGGQKQRIAIARAMISDPKILLLDEATSALDNQSEAQVQAAIDNIARGRTIIIVAHRLSTIKNADKILAFDQGTIGEQGTHQELMAKQGIYYQLVVSQTYGFTQDNEVGDPLEDKKPAMDAYARTISTISNKPADTPAKPNILIEPSKDDDELDDGGFDPKVSGSDWKLLYRAMKLNLPEWWLILAGVTCAAVSGLVFPAFAVIFILLVNEFSALYVEGIKNNCTYPYSVFSLCQSPFILTIPADCLPESGNDALFIGVIVMFSGLGIVSGSLVFIRSVVFNVSAERLTKRVRELAFKSIVKQDIKFFDDPKKSVGRLLTRLSTDSGQVSGITGIRIGVYVEMLVSLIGGTVISFVYGWPVACLIILFIPLIVGVFIIRNKIATGKGGVQIEAYERATKIAVESLENIRTVQIFTAERNFTTQYSTVLRRPLARAYIGAQFFGIGSSIADGLQYWAYAIVFAFGTFLVTLCPCNPASLGISNLLGSFFGIFLGAAGAANANGFAPDIDKAKRSARRIFALVDSHPIIEPDSTKPGIDDPKGAIKFDCVKYRYASRPKVEVLEGINLELEPGQSLALVGPSGCGKSTIVSLILRFYDPDEGQVDIDGTNIRGLDSAALRRDIGIVFQEPILFDTSVADNIRYGALHREVTQEEVEEAAKKANIHDFISSLPEGYGTRVGEKGAQMSGGEKQRIAIARALLRDPKILLLDEATSALDAESEGVVQAALDKAKQGRSTVMIAHRLSTIVDSDKIAVINNGQVVEIGSHDWLIGMKGVYYKLWMATQGIEC</sequence>
<evidence type="ECO:0000256" key="12">
    <source>
        <dbReference type="SAM" id="Phobius"/>
    </source>
</evidence>
<reference evidence="15 16" key="1">
    <citation type="journal article" date="2023" name="BMC Biol.">
        <title>The compact genome of the sponge Oopsacas minuta (Hexactinellida) is lacking key metazoan core genes.</title>
        <authorList>
            <person name="Santini S."/>
            <person name="Schenkelaars Q."/>
            <person name="Jourda C."/>
            <person name="Duchesne M."/>
            <person name="Belahbib H."/>
            <person name="Rocher C."/>
            <person name="Selva M."/>
            <person name="Riesgo A."/>
            <person name="Vervoort M."/>
            <person name="Leys S.P."/>
            <person name="Kodjabachian L."/>
            <person name="Le Bivic A."/>
            <person name="Borchiellini C."/>
            <person name="Claverie J.M."/>
            <person name="Renard E."/>
        </authorList>
    </citation>
    <scope>NUCLEOTIDE SEQUENCE [LARGE SCALE GENOMIC DNA]</scope>
    <source>
        <strain evidence="15">SPO-2</strain>
    </source>
</reference>
<feature type="domain" description="ABC transporter" evidence="13">
    <location>
        <begin position="950"/>
        <end position="1188"/>
    </location>
</feature>
<proteinExistence type="inferred from homology"/>
<feature type="transmembrane region" description="Helical" evidence="12">
    <location>
        <begin position="204"/>
        <end position="222"/>
    </location>
</feature>
<accession>A0AAV7K183</accession>
<dbReference type="AlphaFoldDB" id="A0AAV7K183"/>
<feature type="transmembrane region" description="Helical" evidence="12">
    <location>
        <begin position="890"/>
        <end position="911"/>
    </location>
</feature>
<keyword evidence="16" id="KW-1185">Reference proteome</keyword>
<dbReference type="CDD" id="cd18577">
    <property type="entry name" value="ABC_6TM_Pgp_ABCB1_D1_like"/>
    <property type="match status" value="1"/>
</dbReference>
<dbReference type="Gene3D" id="1.20.1560.10">
    <property type="entry name" value="ABC transporter type 1, transmembrane domain"/>
    <property type="match status" value="1"/>
</dbReference>
<dbReference type="GO" id="GO:0015421">
    <property type="term" value="F:ABC-type oligopeptide transporter activity"/>
    <property type="evidence" value="ECO:0007669"/>
    <property type="project" value="TreeGrafter"/>
</dbReference>
<feature type="transmembrane region" description="Helical" evidence="12">
    <location>
        <begin position="662"/>
        <end position="690"/>
    </location>
</feature>
<keyword evidence="9 12" id="KW-1133">Transmembrane helix</keyword>
<protein>
    <submittedName>
        <fullName evidence="15">Uncharacterized protein</fullName>
    </submittedName>
</protein>
<keyword evidence="8" id="KW-1278">Translocase</keyword>
<evidence type="ECO:0000256" key="5">
    <source>
        <dbReference type="ARBA" id="ARBA00022737"/>
    </source>
</evidence>
<gene>
    <name evidence="15" type="ORF">LOD99_2785</name>
</gene>
<dbReference type="InterPro" id="IPR017871">
    <property type="entry name" value="ABC_transporter-like_CS"/>
</dbReference>
<feature type="domain" description="ABC transmembrane type-1" evidence="14">
    <location>
        <begin position="1"/>
        <end position="237"/>
    </location>
</feature>
<dbReference type="EMBL" id="JAKMXF010000221">
    <property type="protein sequence ID" value="KAI6654906.1"/>
    <property type="molecule type" value="Genomic_DNA"/>
</dbReference>
<dbReference type="PROSITE" id="PS00211">
    <property type="entry name" value="ABC_TRANSPORTER_1"/>
    <property type="match status" value="2"/>
</dbReference>
<feature type="domain" description="ABC transporter" evidence="13">
    <location>
        <begin position="268"/>
        <end position="504"/>
    </location>
</feature>
<dbReference type="Gene3D" id="3.40.50.300">
    <property type="entry name" value="P-loop containing nucleotide triphosphate hydrolases"/>
    <property type="match status" value="2"/>
</dbReference>
<feature type="transmembrane region" description="Helical" evidence="12">
    <location>
        <begin position="861"/>
        <end position="884"/>
    </location>
</feature>
<dbReference type="Pfam" id="PF00664">
    <property type="entry name" value="ABC_membrane"/>
    <property type="match status" value="2"/>
</dbReference>
<evidence type="ECO:0000256" key="11">
    <source>
        <dbReference type="ARBA" id="ARBA00023180"/>
    </source>
</evidence>
<evidence type="ECO:0000313" key="15">
    <source>
        <dbReference type="EMBL" id="KAI6654906.1"/>
    </source>
</evidence>
<keyword evidence="7" id="KW-0067">ATP-binding</keyword>
<dbReference type="GO" id="GO:0016887">
    <property type="term" value="F:ATP hydrolysis activity"/>
    <property type="evidence" value="ECO:0007669"/>
    <property type="project" value="InterPro"/>
</dbReference>
<evidence type="ECO:0000256" key="6">
    <source>
        <dbReference type="ARBA" id="ARBA00022741"/>
    </source>
</evidence>
<keyword evidence="4 12" id="KW-0812">Transmembrane</keyword>
<keyword evidence="3" id="KW-0813">Transport</keyword>
<name>A0AAV7K183_9METZ</name>
<dbReference type="InterPro" id="IPR003593">
    <property type="entry name" value="AAA+_ATPase"/>
</dbReference>
<dbReference type="GO" id="GO:0090374">
    <property type="term" value="P:oligopeptide export from mitochondrion"/>
    <property type="evidence" value="ECO:0007669"/>
    <property type="project" value="TreeGrafter"/>
</dbReference>
<feature type="transmembrane region" description="Helical" evidence="12">
    <location>
        <begin position="588"/>
        <end position="616"/>
    </location>
</feature>
<evidence type="ECO:0000256" key="7">
    <source>
        <dbReference type="ARBA" id="ARBA00022840"/>
    </source>
</evidence>
<evidence type="ECO:0000259" key="14">
    <source>
        <dbReference type="PROSITE" id="PS50929"/>
    </source>
</evidence>
<evidence type="ECO:0000256" key="4">
    <source>
        <dbReference type="ARBA" id="ARBA00022692"/>
    </source>
</evidence>
<dbReference type="GO" id="GO:0005524">
    <property type="term" value="F:ATP binding"/>
    <property type="evidence" value="ECO:0007669"/>
    <property type="project" value="UniProtKB-KW"/>
</dbReference>
<keyword evidence="5" id="KW-0677">Repeat</keyword>
<dbReference type="GO" id="GO:0005743">
    <property type="term" value="C:mitochondrial inner membrane"/>
    <property type="evidence" value="ECO:0007669"/>
    <property type="project" value="TreeGrafter"/>
</dbReference>
<evidence type="ECO:0000256" key="1">
    <source>
        <dbReference type="ARBA" id="ARBA00004141"/>
    </source>
</evidence>
<feature type="transmembrane region" description="Helical" evidence="12">
    <location>
        <begin position="169"/>
        <end position="192"/>
    </location>
</feature>
<organism evidence="15 16">
    <name type="scientific">Oopsacas minuta</name>
    <dbReference type="NCBI Taxonomy" id="111878"/>
    <lineage>
        <taxon>Eukaryota</taxon>
        <taxon>Metazoa</taxon>
        <taxon>Porifera</taxon>
        <taxon>Hexactinellida</taxon>
        <taxon>Hexasterophora</taxon>
        <taxon>Lyssacinosida</taxon>
        <taxon>Leucopsacidae</taxon>
        <taxon>Oopsacas</taxon>
    </lineage>
</organism>
<dbReference type="InterPro" id="IPR003439">
    <property type="entry name" value="ABC_transporter-like_ATP-bd"/>
</dbReference>
<evidence type="ECO:0000313" key="16">
    <source>
        <dbReference type="Proteomes" id="UP001165289"/>
    </source>
</evidence>
<feature type="domain" description="ABC transmembrane type-1" evidence="14">
    <location>
        <begin position="592"/>
        <end position="875"/>
    </location>
</feature>
<dbReference type="InterPro" id="IPR011527">
    <property type="entry name" value="ABC1_TM_dom"/>
</dbReference>
<dbReference type="CDD" id="cd18578">
    <property type="entry name" value="ABC_6TM_Pgp_ABCB1_D2_like"/>
    <property type="match status" value="1"/>
</dbReference>
<evidence type="ECO:0000256" key="10">
    <source>
        <dbReference type="ARBA" id="ARBA00023136"/>
    </source>
</evidence>
<dbReference type="Proteomes" id="UP001165289">
    <property type="component" value="Unassembled WGS sequence"/>
</dbReference>
<dbReference type="SUPFAM" id="SSF90123">
    <property type="entry name" value="ABC transporter transmembrane region"/>
    <property type="match status" value="2"/>
</dbReference>
<dbReference type="PROSITE" id="PS50929">
    <property type="entry name" value="ABC_TM1F"/>
    <property type="match status" value="2"/>
</dbReference>
<dbReference type="PANTHER" id="PTHR43394:SF27">
    <property type="entry name" value="ATP-DEPENDENT TRANSLOCASE ABCB1-LIKE"/>
    <property type="match status" value="1"/>
</dbReference>
<keyword evidence="11" id="KW-0325">Glycoprotein</keyword>
<dbReference type="InterPro" id="IPR036640">
    <property type="entry name" value="ABC1_TM_sf"/>
</dbReference>
<keyword evidence="6" id="KW-0547">Nucleotide-binding</keyword>
<dbReference type="Pfam" id="PF00005">
    <property type="entry name" value="ABC_tran"/>
    <property type="match status" value="2"/>
</dbReference>
<dbReference type="CDD" id="cd03249">
    <property type="entry name" value="ABC_MTABC3_MDL1_MDL2"/>
    <property type="match status" value="2"/>
</dbReference>
<evidence type="ECO:0000256" key="9">
    <source>
        <dbReference type="ARBA" id="ARBA00022989"/>
    </source>
</evidence>
<dbReference type="FunFam" id="3.40.50.300:FF:000916">
    <property type="entry name" value="ABC transporter B family member 9"/>
    <property type="match status" value="1"/>
</dbReference>
<keyword evidence="10 12" id="KW-0472">Membrane</keyword>
<dbReference type="SMART" id="SM00382">
    <property type="entry name" value="AAA"/>
    <property type="match status" value="2"/>
</dbReference>
<dbReference type="PROSITE" id="PS50893">
    <property type="entry name" value="ABC_TRANSPORTER_2"/>
    <property type="match status" value="2"/>
</dbReference>
<comment type="subcellular location">
    <subcellularLocation>
        <location evidence="1">Membrane</location>
        <topology evidence="1">Multi-pass membrane protein</topology>
    </subcellularLocation>
</comment>
<feature type="transmembrane region" description="Helical" evidence="12">
    <location>
        <begin position="744"/>
        <end position="760"/>
    </location>
</feature>
<evidence type="ECO:0000256" key="8">
    <source>
        <dbReference type="ARBA" id="ARBA00022967"/>
    </source>
</evidence>
<feature type="transmembrane region" description="Helical" evidence="12">
    <location>
        <begin position="75"/>
        <end position="108"/>
    </location>
</feature>
<dbReference type="PANTHER" id="PTHR43394">
    <property type="entry name" value="ATP-DEPENDENT PERMEASE MDL1, MITOCHONDRIAL"/>
    <property type="match status" value="1"/>
</dbReference>
<dbReference type="SUPFAM" id="SSF52540">
    <property type="entry name" value="P-loop containing nucleoside triphosphate hydrolases"/>
    <property type="match status" value="2"/>
</dbReference>
<dbReference type="InterPro" id="IPR027417">
    <property type="entry name" value="P-loop_NTPase"/>
</dbReference>
<comment type="similarity">
    <text evidence="2">Belongs to the ABC transporter superfamily. ABCB family. Multidrug resistance exporter (TC 3.A.1.201) subfamily.</text>
</comment>
<comment type="caution">
    <text evidence="15">The sequence shown here is derived from an EMBL/GenBank/DDBJ whole genome shotgun (WGS) entry which is preliminary data.</text>
</comment>
<evidence type="ECO:0000259" key="13">
    <source>
        <dbReference type="PROSITE" id="PS50893"/>
    </source>
</evidence>
<evidence type="ECO:0000256" key="3">
    <source>
        <dbReference type="ARBA" id="ARBA00022448"/>
    </source>
</evidence>